<feature type="compositionally biased region" description="Basic residues" evidence="1">
    <location>
        <begin position="168"/>
        <end position="178"/>
    </location>
</feature>
<proteinExistence type="predicted"/>
<keyword evidence="3" id="KW-1185">Reference proteome</keyword>
<name>A0A4U6W9I5_SETVI</name>
<organism evidence="2 3">
    <name type="scientific">Setaria viridis</name>
    <name type="common">Green bristlegrass</name>
    <name type="synonym">Setaria italica subsp. viridis</name>
    <dbReference type="NCBI Taxonomy" id="4556"/>
    <lineage>
        <taxon>Eukaryota</taxon>
        <taxon>Viridiplantae</taxon>
        <taxon>Streptophyta</taxon>
        <taxon>Embryophyta</taxon>
        <taxon>Tracheophyta</taxon>
        <taxon>Spermatophyta</taxon>
        <taxon>Magnoliopsida</taxon>
        <taxon>Liliopsida</taxon>
        <taxon>Poales</taxon>
        <taxon>Poaceae</taxon>
        <taxon>PACMAD clade</taxon>
        <taxon>Panicoideae</taxon>
        <taxon>Panicodae</taxon>
        <taxon>Paniceae</taxon>
        <taxon>Cenchrinae</taxon>
        <taxon>Setaria</taxon>
    </lineage>
</organism>
<feature type="region of interest" description="Disordered" evidence="1">
    <location>
        <begin position="93"/>
        <end position="190"/>
    </location>
</feature>
<dbReference type="Gramene" id="TKW34317">
    <property type="protein sequence ID" value="TKW34317"/>
    <property type="gene ID" value="SEVIR_2G299100v2"/>
</dbReference>
<sequence>MSWAPPVQQQPGGQAMSWAAPAQQPGGEAMSWAPPEQRRRVPAAPPASGSAQAQPPVMMTSKSLEEFLMEAGIIDERAVDNMIIENLIKDLMGDGTAESGPVQPGGPVVSLGGYGQPPPSAAGSSSSVWAGQRSDQVGHRMVRAQEEEEDDDDDEEEGRDPEAVAARARARRSRRMTKRKEAIARARPGN</sequence>
<evidence type="ECO:0000256" key="1">
    <source>
        <dbReference type="SAM" id="MobiDB-lite"/>
    </source>
</evidence>
<dbReference type="AlphaFoldDB" id="A0A4U6W9I5"/>
<accession>A0A4U6W9I5</accession>
<feature type="region of interest" description="Disordered" evidence="1">
    <location>
        <begin position="1"/>
        <end position="58"/>
    </location>
</feature>
<dbReference type="Proteomes" id="UP000298652">
    <property type="component" value="Chromosome 2"/>
</dbReference>
<protein>
    <submittedName>
        <fullName evidence="2">Uncharacterized protein</fullName>
    </submittedName>
</protein>
<dbReference type="EMBL" id="CM016553">
    <property type="protein sequence ID" value="TKW34317.1"/>
    <property type="molecule type" value="Genomic_DNA"/>
</dbReference>
<feature type="compositionally biased region" description="Acidic residues" evidence="1">
    <location>
        <begin position="146"/>
        <end position="159"/>
    </location>
</feature>
<evidence type="ECO:0000313" key="3">
    <source>
        <dbReference type="Proteomes" id="UP000298652"/>
    </source>
</evidence>
<reference evidence="2" key="1">
    <citation type="submission" date="2019-03" db="EMBL/GenBank/DDBJ databases">
        <title>WGS assembly of Setaria viridis.</title>
        <authorList>
            <person name="Huang P."/>
            <person name="Jenkins J."/>
            <person name="Grimwood J."/>
            <person name="Barry K."/>
            <person name="Healey A."/>
            <person name="Mamidi S."/>
            <person name="Sreedasyam A."/>
            <person name="Shu S."/>
            <person name="Feldman M."/>
            <person name="Wu J."/>
            <person name="Yu Y."/>
            <person name="Chen C."/>
            <person name="Johnson J."/>
            <person name="Rokhsar D."/>
            <person name="Baxter I."/>
            <person name="Schmutz J."/>
            <person name="Brutnell T."/>
            <person name="Kellogg E."/>
        </authorList>
    </citation>
    <scope>NUCLEOTIDE SEQUENCE [LARGE SCALE GENOMIC DNA]</scope>
</reference>
<feature type="compositionally biased region" description="Low complexity" evidence="1">
    <location>
        <begin position="46"/>
        <end position="57"/>
    </location>
</feature>
<evidence type="ECO:0000313" key="2">
    <source>
        <dbReference type="EMBL" id="TKW34317.1"/>
    </source>
</evidence>
<gene>
    <name evidence="2" type="ORF">SEVIR_2G299100v2</name>
</gene>
<feature type="compositionally biased region" description="Low complexity" evidence="1">
    <location>
        <begin position="121"/>
        <end position="131"/>
    </location>
</feature>
<feature type="compositionally biased region" description="Low complexity" evidence="1">
    <location>
        <begin position="1"/>
        <end position="14"/>
    </location>
</feature>